<dbReference type="Pfam" id="PF00593">
    <property type="entry name" value="TonB_dep_Rec_b-barrel"/>
    <property type="match status" value="1"/>
</dbReference>
<feature type="domain" description="TonB-dependent receptor-like beta-barrel" evidence="13">
    <location>
        <begin position="424"/>
        <end position="939"/>
    </location>
</feature>
<comment type="caution">
    <text evidence="15">The sequence shown here is derived from an EMBL/GenBank/DDBJ whole genome shotgun (WGS) entry which is preliminary data.</text>
</comment>
<dbReference type="InterPro" id="IPR037066">
    <property type="entry name" value="Plug_dom_sf"/>
</dbReference>
<evidence type="ECO:0000256" key="3">
    <source>
        <dbReference type="ARBA" id="ARBA00022452"/>
    </source>
</evidence>
<dbReference type="Gene3D" id="2.40.170.20">
    <property type="entry name" value="TonB-dependent receptor, beta-barrel domain"/>
    <property type="match status" value="1"/>
</dbReference>
<keyword evidence="2 9" id="KW-0813">Transport</keyword>
<dbReference type="PROSITE" id="PS52016">
    <property type="entry name" value="TONB_DEPENDENT_REC_3"/>
    <property type="match status" value="1"/>
</dbReference>
<evidence type="ECO:0000313" key="15">
    <source>
        <dbReference type="EMBL" id="OHU88795.1"/>
    </source>
</evidence>
<gene>
    <name evidence="15" type="ORF">BET10_18415</name>
</gene>
<dbReference type="PROSITE" id="PS01156">
    <property type="entry name" value="TONB_DEPENDENT_REC_2"/>
    <property type="match status" value="1"/>
</dbReference>
<keyword evidence="7 9" id="KW-0472">Membrane</keyword>
<evidence type="ECO:0000256" key="9">
    <source>
        <dbReference type="PROSITE-ProRule" id="PRU01360"/>
    </source>
</evidence>
<dbReference type="STRING" id="1859457.BET10_18415"/>
<reference evidence="15 16" key="1">
    <citation type="submission" date="2016-09" db="EMBL/GenBank/DDBJ databases">
        <title>Pseudoalteromonas amylolytica sp. nov., isolated from the surface seawater.</title>
        <authorList>
            <person name="Wu Y.-H."/>
            <person name="Cheng H."/>
            <person name="Jin X.-B."/>
            <person name="Wang C.-S."/>
            <person name="Xu X.-W."/>
        </authorList>
    </citation>
    <scope>NUCLEOTIDE SEQUENCE [LARGE SCALE GENOMIC DNA]</scope>
    <source>
        <strain evidence="15 16">JW1</strain>
    </source>
</reference>
<evidence type="ECO:0000256" key="5">
    <source>
        <dbReference type="ARBA" id="ARBA00022729"/>
    </source>
</evidence>
<dbReference type="OrthoDB" id="176248at2"/>
<evidence type="ECO:0000256" key="7">
    <source>
        <dbReference type="ARBA" id="ARBA00023136"/>
    </source>
</evidence>
<dbReference type="InterPro" id="IPR010917">
    <property type="entry name" value="TonB_rcpt_CS"/>
</dbReference>
<evidence type="ECO:0000259" key="14">
    <source>
        <dbReference type="Pfam" id="PF07715"/>
    </source>
</evidence>
<dbReference type="PROSITE" id="PS51257">
    <property type="entry name" value="PROKAR_LIPOPROTEIN"/>
    <property type="match status" value="1"/>
</dbReference>
<evidence type="ECO:0000256" key="10">
    <source>
        <dbReference type="PROSITE-ProRule" id="PRU10144"/>
    </source>
</evidence>
<comment type="subcellular location">
    <subcellularLocation>
        <location evidence="1 9">Cell outer membrane</location>
        <topology evidence="1 9">Multi-pass membrane protein</topology>
    </subcellularLocation>
</comment>
<organism evidence="15 16">
    <name type="scientific">Pseudoalteromonas amylolytica</name>
    <dbReference type="NCBI Taxonomy" id="1859457"/>
    <lineage>
        <taxon>Bacteria</taxon>
        <taxon>Pseudomonadati</taxon>
        <taxon>Pseudomonadota</taxon>
        <taxon>Gammaproteobacteria</taxon>
        <taxon>Alteromonadales</taxon>
        <taxon>Pseudoalteromonadaceae</taxon>
        <taxon>Pseudoalteromonas</taxon>
    </lineage>
</organism>
<dbReference type="InterPro" id="IPR012910">
    <property type="entry name" value="Plug_dom"/>
</dbReference>
<dbReference type="InterPro" id="IPR036942">
    <property type="entry name" value="Beta-barrel_TonB_sf"/>
</dbReference>
<dbReference type="SUPFAM" id="SSF56935">
    <property type="entry name" value="Porins"/>
    <property type="match status" value="1"/>
</dbReference>
<evidence type="ECO:0008006" key="17">
    <source>
        <dbReference type="Google" id="ProtNLM"/>
    </source>
</evidence>
<evidence type="ECO:0000313" key="16">
    <source>
        <dbReference type="Proteomes" id="UP000179786"/>
    </source>
</evidence>
<dbReference type="PANTHER" id="PTHR47234">
    <property type="match status" value="1"/>
</dbReference>
<sequence length="981" mass="108006">MQKINKITLSLLGICSFLSTSCVQANTDKNGEEKVERISVTGSRLLSIEATSPSPVTVIGEDIITASGATDIAELLNKLPSMAPGLSSGTSNYNGSAGVSTQDLRGQGAKRTLTLVNGRRHVGSIPGESTVDISSIPTGLIKRIEVLTGGASSVYGADAVAGVINIITKTDYVGSKLDLSAGISSRSDGEKHGFNFLHGLNFNDNKGNATFYFSYNKEAEIDAKDRPYTNANWQYLPNPEHVDLKLRLLAEGKTSEEVTEITKHDDIPNNIMARRYSISASPTTVVFIGGVAYTFNNDGSMRPVKLGNSGELYRPENGLTGIQTDEGGEQLGAYEFQRLRVPVEKALFNNTINYEFDSGHHFSLDTKYVKTESESRMFPHSLYGSVPLTRDNAFIRSDLGALMDQNEMYYLPIARHFSEMGQQGSDYSRDLFQIVAAVQGEFSNNWLWEFYAQYGKANADNTTINSYYEDRWLASLDSVRDENGNAVCRASIDSTAAPIPGNDYSNCVPHDVFTPMTDDLLNYIDLEHTSSQSQTQKVLHFNTSGDLFEGWAGPIAVSLGAEYRKESSETEPSEALREGYGAGYAVSRPVVGEYDVKDVFVEANIPLLKDVFMASKLDMSLSARSAHYSEAGQNTSWNVGATWQPIDDLTIRVSRSRSARAPNISEQFTSDGEGFAWLYQPCSQNRIQTAEPHVVENCKKLGVNVFKNEDGITTSDIRWYQPGILLTSGNKELDVETANTLTAGLVITPQSIENLEVTFDYWDIRLSGLISSFNVSTVVDACVEQSSLDNQFCALLTRQPDGIITHVNLKTLNLNERRTSGLDIIANYKFDALGGTFGINSIVQKLIRRDIQTDPTLELEPTVGLFAHPRWKGTINLSYENDDFRIGASTRYVGNQRSKDTYTASIVTPHETPTMMYTDLTASYNINEQLRINIGANNVFDKETPQMPEADIGGASYYTGTSGGLFDTFGRTYFASINWEF</sequence>
<dbReference type="AlphaFoldDB" id="A0A1S1MRE3"/>
<feature type="short sequence motif" description="TonB C-terminal box" evidence="10">
    <location>
        <begin position="964"/>
        <end position="981"/>
    </location>
</feature>
<evidence type="ECO:0000259" key="13">
    <source>
        <dbReference type="Pfam" id="PF00593"/>
    </source>
</evidence>
<dbReference type="GO" id="GO:0009279">
    <property type="term" value="C:cell outer membrane"/>
    <property type="evidence" value="ECO:0007669"/>
    <property type="project" value="UniProtKB-SubCell"/>
</dbReference>
<evidence type="ECO:0000256" key="8">
    <source>
        <dbReference type="ARBA" id="ARBA00023237"/>
    </source>
</evidence>
<proteinExistence type="inferred from homology"/>
<evidence type="ECO:0000256" key="11">
    <source>
        <dbReference type="RuleBase" id="RU003357"/>
    </source>
</evidence>
<evidence type="ECO:0000256" key="4">
    <source>
        <dbReference type="ARBA" id="ARBA00022692"/>
    </source>
</evidence>
<dbReference type="RefSeq" id="WP_070986707.1">
    <property type="nucleotide sequence ID" value="NZ_MKJU01000030.1"/>
</dbReference>
<protein>
    <recommendedName>
        <fullName evidence="17">TonB-dependent receptor</fullName>
    </recommendedName>
</protein>
<dbReference type="Pfam" id="PF07715">
    <property type="entry name" value="Plug"/>
    <property type="match status" value="1"/>
</dbReference>
<dbReference type="InterPro" id="IPR039426">
    <property type="entry name" value="TonB-dep_rcpt-like"/>
</dbReference>
<keyword evidence="5 12" id="KW-0732">Signal</keyword>
<feature type="domain" description="TonB-dependent receptor plug" evidence="14">
    <location>
        <begin position="51"/>
        <end position="163"/>
    </location>
</feature>
<dbReference type="Proteomes" id="UP000179786">
    <property type="component" value="Unassembled WGS sequence"/>
</dbReference>
<keyword evidence="16" id="KW-1185">Reference proteome</keyword>
<feature type="signal peptide" evidence="12">
    <location>
        <begin position="1"/>
        <end position="25"/>
    </location>
</feature>
<comment type="similarity">
    <text evidence="9 11">Belongs to the TonB-dependent receptor family.</text>
</comment>
<dbReference type="InterPro" id="IPR000531">
    <property type="entry name" value="Beta-barrel_TonB"/>
</dbReference>
<keyword evidence="3 9" id="KW-1134">Transmembrane beta strand</keyword>
<feature type="chain" id="PRO_5010251209" description="TonB-dependent receptor" evidence="12">
    <location>
        <begin position="26"/>
        <end position="981"/>
    </location>
</feature>
<evidence type="ECO:0000256" key="6">
    <source>
        <dbReference type="ARBA" id="ARBA00023077"/>
    </source>
</evidence>
<dbReference type="Gene3D" id="2.170.130.10">
    <property type="entry name" value="TonB-dependent receptor, plug domain"/>
    <property type="match status" value="1"/>
</dbReference>
<keyword evidence="8 9" id="KW-0998">Cell outer membrane</keyword>
<keyword evidence="6 11" id="KW-0798">TonB box</keyword>
<dbReference type="PANTHER" id="PTHR47234:SF2">
    <property type="entry name" value="TONB-DEPENDENT RECEPTOR"/>
    <property type="match status" value="1"/>
</dbReference>
<dbReference type="EMBL" id="MKJU01000030">
    <property type="protein sequence ID" value="OHU88795.1"/>
    <property type="molecule type" value="Genomic_DNA"/>
</dbReference>
<evidence type="ECO:0000256" key="1">
    <source>
        <dbReference type="ARBA" id="ARBA00004571"/>
    </source>
</evidence>
<evidence type="ECO:0000256" key="12">
    <source>
        <dbReference type="SAM" id="SignalP"/>
    </source>
</evidence>
<accession>A0A1S1MRE3</accession>
<evidence type="ECO:0000256" key="2">
    <source>
        <dbReference type="ARBA" id="ARBA00022448"/>
    </source>
</evidence>
<name>A0A1S1MRE3_9GAMM</name>
<keyword evidence="4 9" id="KW-0812">Transmembrane</keyword>